<feature type="region of interest" description="Disordered" evidence="1">
    <location>
        <begin position="454"/>
        <end position="482"/>
    </location>
</feature>
<dbReference type="CDD" id="cd00063">
    <property type="entry name" value="FN3"/>
    <property type="match status" value="1"/>
</dbReference>
<dbReference type="Proteomes" id="UP000001593">
    <property type="component" value="Unassembled WGS sequence"/>
</dbReference>
<evidence type="ECO:0000313" key="5">
    <source>
        <dbReference type="Proteomes" id="UP000001593"/>
    </source>
</evidence>
<proteinExistence type="predicted"/>
<dbReference type="AlphaFoldDB" id="A7SFX6"/>
<dbReference type="InterPro" id="IPR036116">
    <property type="entry name" value="FN3_sf"/>
</dbReference>
<dbReference type="CDD" id="cd18724">
    <property type="entry name" value="PIN_LabA-like"/>
    <property type="match status" value="1"/>
</dbReference>
<dbReference type="Gene3D" id="3.40.50.1010">
    <property type="entry name" value="5'-nuclease"/>
    <property type="match status" value="1"/>
</dbReference>
<protein>
    <recommendedName>
        <fullName evidence="3">Fibronectin type-III domain-containing protein</fullName>
    </recommendedName>
</protein>
<dbReference type="InParanoid" id="A7SFX6"/>
<evidence type="ECO:0000313" key="4">
    <source>
        <dbReference type="EMBL" id="EDO37429.1"/>
    </source>
</evidence>
<keyword evidence="2" id="KW-0472">Membrane</keyword>
<feature type="transmembrane region" description="Helical" evidence="2">
    <location>
        <begin position="12"/>
        <end position="30"/>
    </location>
</feature>
<feature type="compositionally biased region" description="Polar residues" evidence="1">
    <location>
        <begin position="378"/>
        <end position="393"/>
    </location>
</feature>
<evidence type="ECO:0000259" key="3">
    <source>
        <dbReference type="PROSITE" id="PS50853"/>
    </source>
</evidence>
<keyword evidence="5" id="KW-1185">Reference proteome</keyword>
<dbReference type="EMBL" id="DS469647">
    <property type="protein sequence ID" value="EDO37429.1"/>
    <property type="molecule type" value="Genomic_DNA"/>
</dbReference>
<dbReference type="OMA" id="YIGAQEC"/>
<accession>A7SFX6</accession>
<name>A7SFX6_NEMVE</name>
<dbReference type="PROSITE" id="PS50853">
    <property type="entry name" value="FN3"/>
    <property type="match status" value="1"/>
</dbReference>
<dbReference type="InterPro" id="IPR013783">
    <property type="entry name" value="Ig-like_fold"/>
</dbReference>
<feature type="compositionally biased region" description="Basic and acidic residues" evidence="1">
    <location>
        <begin position="394"/>
        <end position="404"/>
    </location>
</feature>
<evidence type="ECO:0000256" key="1">
    <source>
        <dbReference type="SAM" id="MobiDB-lite"/>
    </source>
</evidence>
<evidence type="ECO:0000256" key="2">
    <source>
        <dbReference type="SAM" id="Phobius"/>
    </source>
</evidence>
<feature type="region of interest" description="Disordered" evidence="1">
    <location>
        <begin position="378"/>
        <end position="406"/>
    </location>
</feature>
<feature type="domain" description="Fibronectin type-III" evidence="3">
    <location>
        <begin position="36"/>
        <end position="127"/>
    </location>
</feature>
<keyword evidence="2" id="KW-0812">Transmembrane</keyword>
<dbReference type="SUPFAM" id="SSF49265">
    <property type="entry name" value="Fibronectin type III"/>
    <property type="match status" value="1"/>
</dbReference>
<dbReference type="InterPro" id="IPR003961">
    <property type="entry name" value="FN3_dom"/>
</dbReference>
<keyword evidence="2" id="KW-1133">Transmembrane helix</keyword>
<sequence>MKGMRNNAGGQYLHLPLSFGLIVFLASLYGHPGVISPERPVVPNVTVTGPSEIKMNWCRVRSNNVEIDHYELFIDNELEYSGIDVMYVAKRLKPWTAYEIKLRACGFLPGASCSLFSRPLLVKTLPNRDNRTTIQSSASVFKVGIGGCTGGRYGSSMEVGIGGCTGGRYGSSMEVGTGGCTGGRYGSSMEVGIGGCTGGRYGSSMECNDTWISAPPFEEQYTYNVEPSVYGFPDLAPFSDTTTKLHDTMNGVSDYVLDSSRHTPNHTAVQASVATDGYCVITDGAEDRLPFNVSVTKMDDDGQQFLLSISDAPASIPDDGDCDQKSLRRDRSYSNIEVKIISNSCTVRSGQTEQTHHLRNISAGGTFICAQGSSHVTALPDASSSKNLSTTELSSRDTSSEHFDNPGSVFSGDTKMSLLCLNSDLDNYLASFDELRHSEEYEAGEAADRIRKGAHSSCHGQERTEDTKISSVSHGSTDRGYPGDQHGIHTDRGLTWVQHGIDDRGYPGDQVDVETYREYPGDQQGIVCVIDNSNIYIGAQECASTVNVGDKKRHVRVKLQNLVRILERGRPKDRCFVCGSSPPATEHVWEVYRHLGYIVDLEERRGKNEQRVDEGLHLCIYKAICELSPRVLVLATGDGTTGKSENATSFPGCATMALDRGWHVELYSWKHALSTEWTKLARKHPDRVHIHFLDKYVNHITFVDGKNGRKCLPLSTELETFGSHNAQGLGRVMYHNG</sequence>
<gene>
    <name evidence="4" type="ORF">NEMVEDRAFT_v1g245004</name>
</gene>
<dbReference type="eggNOG" id="ENOG502SASV">
    <property type="taxonomic scope" value="Eukaryota"/>
</dbReference>
<dbReference type="HOGENOM" id="CLU_376573_0_0_1"/>
<dbReference type="Gene3D" id="2.60.40.10">
    <property type="entry name" value="Immunoglobulins"/>
    <property type="match status" value="1"/>
</dbReference>
<organism evidence="4 5">
    <name type="scientific">Nematostella vectensis</name>
    <name type="common">Starlet sea anemone</name>
    <dbReference type="NCBI Taxonomy" id="45351"/>
    <lineage>
        <taxon>Eukaryota</taxon>
        <taxon>Metazoa</taxon>
        <taxon>Cnidaria</taxon>
        <taxon>Anthozoa</taxon>
        <taxon>Hexacorallia</taxon>
        <taxon>Actiniaria</taxon>
        <taxon>Edwardsiidae</taxon>
        <taxon>Nematostella</taxon>
    </lineage>
</organism>
<reference evidence="4 5" key="1">
    <citation type="journal article" date="2007" name="Science">
        <title>Sea anemone genome reveals ancestral eumetazoan gene repertoire and genomic organization.</title>
        <authorList>
            <person name="Putnam N.H."/>
            <person name="Srivastava M."/>
            <person name="Hellsten U."/>
            <person name="Dirks B."/>
            <person name="Chapman J."/>
            <person name="Salamov A."/>
            <person name="Terry A."/>
            <person name="Shapiro H."/>
            <person name="Lindquist E."/>
            <person name="Kapitonov V.V."/>
            <person name="Jurka J."/>
            <person name="Genikhovich G."/>
            <person name="Grigoriev I.V."/>
            <person name="Lucas S.M."/>
            <person name="Steele R.E."/>
            <person name="Finnerty J.R."/>
            <person name="Technau U."/>
            <person name="Martindale M.Q."/>
            <person name="Rokhsar D.S."/>
        </authorList>
    </citation>
    <scope>NUCLEOTIDE SEQUENCE [LARGE SCALE GENOMIC DNA]</scope>
    <source>
        <strain evidence="5">CH2 X CH6</strain>
    </source>
</reference>